<organism evidence="1">
    <name type="scientific">Zea mays</name>
    <name type="common">Maize</name>
    <dbReference type="NCBI Taxonomy" id="4577"/>
    <lineage>
        <taxon>Eukaryota</taxon>
        <taxon>Viridiplantae</taxon>
        <taxon>Streptophyta</taxon>
        <taxon>Embryophyta</taxon>
        <taxon>Tracheophyta</taxon>
        <taxon>Spermatophyta</taxon>
        <taxon>Magnoliopsida</taxon>
        <taxon>Liliopsida</taxon>
        <taxon>Poales</taxon>
        <taxon>Poaceae</taxon>
        <taxon>PACMAD clade</taxon>
        <taxon>Panicoideae</taxon>
        <taxon>Andropogonodae</taxon>
        <taxon>Andropogoneae</taxon>
        <taxon>Tripsacinae</taxon>
        <taxon>Zea</taxon>
    </lineage>
</organism>
<accession>A0A1D6FUP4</accession>
<proteinExistence type="predicted"/>
<dbReference type="EMBL" id="CM000784">
    <property type="protein sequence ID" value="AQK95187.1"/>
    <property type="molecule type" value="Genomic_DNA"/>
</dbReference>
<reference evidence="1" key="1">
    <citation type="submission" date="2015-12" db="EMBL/GenBank/DDBJ databases">
        <title>Update maize B73 reference genome by single molecule sequencing technologies.</title>
        <authorList>
            <consortium name="Maize Genome Sequencing Project"/>
            <person name="Ware D."/>
        </authorList>
    </citation>
    <scope>NUCLEOTIDE SEQUENCE</scope>
    <source>
        <tissue evidence="1">Seedling</tissue>
    </source>
</reference>
<evidence type="ECO:0000313" key="1">
    <source>
        <dbReference type="EMBL" id="AQK95187.1"/>
    </source>
</evidence>
<name>A0A1D6FUP4_MAIZE</name>
<dbReference type="AlphaFoldDB" id="A0A1D6FUP4"/>
<gene>
    <name evidence="1" type="ORF">ZEAMMB73_Zm00001d010888</name>
</gene>
<sequence>MRRYVRQASAQPSLGRGSERLHHTVYRPAEVPHGHRQRRRLSGYSRHCIRRRRHHAVQLIVHLKPSLPRKSLLTGHAFLCARTTIVLALRECPRT</sequence>
<protein>
    <submittedName>
        <fullName evidence="1">Uncharacterized protein</fullName>
    </submittedName>
</protein>